<comment type="caution">
    <text evidence="6">The sequence shown here is derived from an EMBL/GenBank/DDBJ whole genome shotgun (WGS) entry which is preliminary data.</text>
</comment>
<organism evidence="6">
    <name type="scientific">Tanacetum cinerariifolium</name>
    <name type="common">Dalmatian daisy</name>
    <name type="synonym">Chrysanthemum cinerariifolium</name>
    <dbReference type="NCBI Taxonomy" id="118510"/>
    <lineage>
        <taxon>Eukaryota</taxon>
        <taxon>Viridiplantae</taxon>
        <taxon>Streptophyta</taxon>
        <taxon>Embryophyta</taxon>
        <taxon>Tracheophyta</taxon>
        <taxon>Spermatophyta</taxon>
        <taxon>Magnoliopsida</taxon>
        <taxon>eudicotyledons</taxon>
        <taxon>Gunneridae</taxon>
        <taxon>Pentapetalae</taxon>
        <taxon>asterids</taxon>
        <taxon>campanulids</taxon>
        <taxon>Asterales</taxon>
        <taxon>Asteraceae</taxon>
        <taxon>Asteroideae</taxon>
        <taxon>Anthemideae</taxon>
        <taxon>Anthemidinae</taxon>
        <taxon>Tanacetum</taxon>
    </lineage>
</organism>
<reference evidence="6" key="1">
    <citation type="journal article" date="2019" name="Sci. Rep.">
        <title>Draft genome of Tanacetum cinerariifolium, the natural source of mosquito coil.</title>
        <authorList>
            <person name="Yamashiro T."/>
            <person name="Shiraishi A."/>
            <person name="Satake H."/>
            <person name="Nakayama K."/>
        </authorList>
    </citation>
    <scope>NUCLEOTIDE SEQUENCE</scope>
</reference>
<dbReference type="InterPro" id="IPR011009">
    <property type="entry name" value="Kinase-like_dom_sf"/>
</dbReference>
<evidence type="ECO:0000256" key="4">
    <source>
        <dbReference type="ARBA" id="ARBA00022989"/>
    </source>
</evidence>
<dbReference type="SUPFAM" id="SSF56112">
    <property type="entry name" value="Protein kinase-like (PK-like)"/>
    <property type="match status" value="1"/>
</dbReference>
<gene>
    <name evidence="6" type="ORF">Tci_596538</name>
</gene>
<dbReference type="EMBL" id="BKCJ010391806">
    <property type="protein sequence ID" value="GFA24566.1"/>
    <property type="molecule type" value="Genomic_DNA"/>
</dbReference>
<dbReference type="Gene3D" id="1.10.510.10">
    <property type="entry name" value="Transferase(Phosphotransferase) domain 1"/>
    <property type="match status" value="1"/>
</dbReference>
<comment type="subcellular location">
    <subcellularLocation>
        <location evidence="1">Membrane</location>
        <topology evidence="1">Single-pass membrane protein</topology>
    </subcellularLocation>
</comment>
<keyword evidence="6" id="KW-0418">Kinase</keyword>
<sequence length="113" mass="12908">ENGSLAKNLGANQLDWRKSYGMVALEMITGRSPTSDDNQSEEGFRWTEVQIMNILDPMNRDETEKDLVKHLLKVALQCVEEDKDARPSMSEVVNMLLSPDSDYERLAFRRTST</sequence>
<evidence type="ECO:0000313" key="6">
    <source>
        <dbReference type="EMBL" id="GFA24566.1"/>
    </source>
</evidence>
<keyword evidence="3" id="KW-0732">Signal</keyword>
<evidence type="ECO:0000256" key="3">
    <source>
        <dbReference type="ARBA" id="ARBA00022729"/>
    </source>
</evidence>
<feature type="non-terminal residue" evidence="6">
    <location>
        <position position="1"/>
    </location>
</feature>
<keyword evidence="5" id="KW-0472">Membrane</keyword>
<keyword evidence="6" id="KW-0808">Transferase</keyword>
<keyword evidence="2" id="KW-0812">Transmembrane</keyword>
<protein>
    <submittedName>
        <fullName evidence="6">Putative receptor protein kinase ZmPK1</fullName>
    </submittedName>
</protein>
<dbReference type="GO" id="GO:0016301">
    <property type="term" value="F:kinase activity"/>
    <property type="evidence" value="ECO:0007669"/>
    <property type="project" value="UniProtKB-KW"/>
</dbReference>
<dbReference type="GO" id="GO:0016020">
    <property type="term" value="C:membrane"/>
    <property type="evidence" value="ECO:0007669"/>
    <property type="project" value="UniProtKB-SubCell"/>
</dbReference>
<evidence type="ECO:0000256" key="1">
    <source>
        <dbReference type="ARBA" id="ARBA00004167"/>
    </source>
</evidence>
<dbReference type="PANTHER" id="PTHR47974">
    <property type="entry name" value="OS07G0415500 PROTEIN"/>
    <property type="match status" value="1"/>
</dbReference>
<evidence type="ECO:0000256" key="5">
    <source>
        <dbReference type="ARBA" id="ARBA00023136"/>
    </source>
</evidence>
<dbReference type="AlphaFoldDB" id="A0A699JD31"/>
<name>A0A699JD31_TANCI</name>
<keyword evidence="6" id="KW-0675">Receptor</keyword>
<proteinExistence type="predicted"/>
<dbReference type="PANTHER" id="PTHR47974:SF3">
    <property type="entry name" value="RECEPTOR-LIKE SERINE_THREONINE-PROTEIN KINASE"/>
    <property type="match status" value="1"/>
</dbReference>
<evidence type="ECO:0000256" key="2">
    <source>
        <dbReference type="ARBA" id="ARBA00022692"/>
    </source>
</evidence>
<keyword evidence="4" id="KW-1133">Transmembrane helix</keyword>
<accession>A0A699JD31</accession>